<accession>X1KG36</accession>
<dbReference type="Gene3D" id="1.10.3660.10">
    <property type="entry name" value="6-phosphogluconate dehydrogenase C-terminal like domain"/>
    <property type="match status" value="1"/>
</dbReference>
<evidence type="ECO:0000313" key="1">
    <source>
        <dbReference type="EMBL" id="GAI05638.1"/>
    </source>
</evidence>
<organism evidence="1">
    <name type="scientific">marine sediment metagenome</name>
    <dbReference type="NCBI Taxonomy" id="412755"/>
    <lineage>
        <taxon>unclassified sequences</taxon>
        <taxon>metagenomes</taxon>
        <taxon>ecological metagenomes</taxon>
    </lineage>
</organism>
<proteinExistence type="predicted"/>
<gene>
    <name evidence="1" type="ORF">S06H3_17231</name>
</gene>
<dbReference type="SUPFAM" id="SSF48179">
    <property type="entry name" value="6-phosphogluconate dehydrogenase C-terminal domain-like"/>
    <property type="match status" value="1"/>
</dbReference>
<dbReference type="AlphaFoldDB" id="X1KG36"/>
<dbReference type="EMBL" id="BARV01008598">
    <property type="protein sequence ID" value="GAI05638.1"/>
    <property type="molecule type" value="Genomic_DNA"/>
</dbReference>
<dbReference type="InterPro" id="IPR008927">
    <property type="entry name" value="6-PGluconate_DH-like_C_sf"/>
</dbReference>
<name>X1KG36_9ZZZZ</name>
<sequence>MFATLLDLAKSVLAGNPELYGELQVRNRYARVVRSSLLEACRSLDVAFSAGDAKSVRAIFKEALAPWGSAKTKNAYKRMYERFEEGKT</sequence>
<protein>
    <submittedName>
        <fullName evidence="1">Uncharacterized protein</fullName>
    </submittedName>
</protein>
<reference evidence="1" key="1">
    <citation type="journal article" date="2014" name="Front. Microbiol.">
        <title>High frequency of phylogenetically diverse reductive dehalogenase-homologous genes in deep subseafloor sedimentary metagenomes.</title>
        <authorList>
            <person name="Kawai M."/>
            <person name="Futagami T."/>
            <person name="Toyoda A."/>
            <person name="Takaki Y."/>
            <person name="Nishi S."/>
            <person name="Hori S."/>
            <person name="Arai W."/>
            <person name="Tsubouchi T."/>
            <person name="Morono Y."/>
            <person name="Uchiyama I."/>
            <person name="Ito T."/>
            <person name="Fujiyama A."/>
            <person name="Inagaki F."/>
            <person name="Takami H."/>
        </authorList>
    </citation>
    <scope>NUCLEOTIDE SEQUENCE</scope>
    <source>
        <strain evidence="1">Expedition CK06-06</strain>
    </source>
</reference>
<comment type="caution">
    <text evidence="1">The sequence shown here is derived from an EMBL/GenBank/DDBJ whole genome shotgun (WGS) entry which is preliminary data.</text>
</comment>